<protein>
    <submittedName>
        <fullName evidence="2">Anti-sigma factor ChrR (Cupin superfamily)</fullName>
    </submittedName>
</protein>
<dbReference type="InterPro" id="IPR025979">
    <property type="entry name" value="ChrR-like_cupin_dom"/>
</dbReference>
<evidence type="ECO:0000259" key="1">
    <source>
        <dbReference type="Pfam" id="PF12973"/>
    </source>
</evidence>
<keyword evidence="3" id="KW-1185">Reference proteome</keyword>
<dbReference type="SUPFAM" id="SSF51182">
    <property type="entry name" value="RmlC-like cupins"/>
    <property type="match status" value="1"/>
</dbReference>
<name>A0A840C4H3_9RHOB</name>
<comment type="caution">
    <text evidence="2">The sequence shown here is derived from an EMBL/GenBank/DDBJ whole genome shotgun (WGS) entry which is preliminary data.</text>
</comment>
<dbReference type="Gene3D" id="2.60.120.10">
    <property type="entry name" value="Jelly Rolls"/>
    <property type="match status" value="1"/>
</dbReference>
<gene>
    <name evidence="2" type="ORF">GGR17_000455</name>
</gene>
<proteinExistence type="predicted"/>
<evidence type="ECO:0000313" key="2">
    <source>
        <dbReference type="EMBL" id="MBB4020664.1"/>
    </source>
</evidence>
<feature type="domain" description="ChrR-like cupin" evidence="1">
    <location>
        <begin position="18"/>
        <end position="102"/>
    </location>
</feature>
<dbReference type="InterPro" id="IPR011051">
    <property type="entry name" value="RmlC_Cupin_sf"/>
</dbReference>
<reference evidence="2" key="1">
    <citation type="submission" date="2020-08" db="EMBL/GenBank/DDBJ databases">
        <title>Genomic Encyclopedia of Type Strains, Phase IV (KMG-IV): sequencing the most valuable type-strain genomes for metagenomic binning, comparative biology and taxonomic classification.</title>
        <authorList>
            <person name="Goeker M."/>
        </authorList>
    </citation>
    <scope>NUCLEOTIDE SEQUENCE [LARGE SCALE GENOMIC DNA]</scope>
    <source>
        <strain evidence="2">DSM 105040</strain>
    </source>
</reference>
<dbReference type="Proteomes" id="UP000585681">
    <property type="component" value="Unassembled WGS sequence"/>
</dbReference>
<dbReference type="EMBL" id="JACIEQ010000001">
    <property type="protein sequence ID" value="MBB4020664.1"/>
    <property type="molecule type" value="Genomic_DNA"/>
</dbReference>
<dbReference type="Pfam" id="PF12973">
    <property type="entry name" value="Cupin_7"/>
    <property type="match status" value="1"/>
</dbReference>
<organism evidence="2 3">
    <name type="scientific">Actibacterium naphthalenivorans</name>
    <dbReference type="NCBI Taxonomy" id="1614693"/>
    <lineage>
        <taxon>Bacteria</taxon>
        <taxon>Pseudomonadati</taxon>
        <taxon>Pseudomonadota</taxon>
        <taxon>Alphaproteobacteria</taxon>
        <taxon>Rhodobacterales</taxon>
        <taxon>Roseobacteraceae</taxon>
        <taxon>Actibacterium</taxon>
    </lineage>
</organism>
<dbReference type="RefSeq" id="WP_054538255.1">
    <property type="nucleotide sequence ID" value="NZ_JACIEQ010000001.1"/>
</dbReference>
<dbReference type="InterPro" id="IPR014710">
    <property type="entry name" value="RmlC-like_jellyroll"/>
</dbReference>
<accession>A0A840C4H3</accession>
<dbReference type="AlphaFoldDB" id="A0A840C4H3"/>
<evidence type="ECO:0000313" key="3">
    <source>
        <dbReference type="Proteomes" id="UP000585681"/>
    </source>
</evidence>
<sequence length="111" mass="12042">MADPQITLPLLPPEALRACAFAPFREGVEIFWIREGSPALALLRYAPGAGVPRHRHVGLETILVLEGAQSDEAGRYGAGQLVVNQPGSEHSVWSDEGCLVLIQWEKPVAFV</sequence>